<dbReference type="eggNOG" id="ENOG502ZBUI">
    <property type="taxonomic scope" value="Bacteria"/>
</dbReference>
<feature type="transmembrane region" description="Helical" evidence="1">
    <location>
        <begin position="48"/>
        <end position="70"/>
    </location>
</feature>
<feature type="transmembrane region" description="Helical" evidence="1">
    <location>
        <begin position="104"/>
        <end position="127"/>
    </location>
</feature>
<feature type="transmembrane region" description="Helical" evidence="1">
    <location>
        <begin position="77"/>
        <end position="98"/>
    </location>
</feature>
<dbReference type="Proteomes" id="UP000053405">
    <property type="component" value="Unassembled WGS sequence"/>
</dbReference>
<comment type="caution">
    <text evidence="2">The sequence shown here is derived from an EMBL/GenBank/DDBJ whole genome shotgun (WGS) entry which is preliminary data.</text>
</comment>
<keyword evidence="3" id="KW-1185">Reference proteome</keyword>
<dbReference type="STRING" id="1121927.GOHSU_56_00090"/>
<protein>
    <submittedName>
        <fullName evidence="2">Uncharacterized protein</fullName>
    </submittedName>
</protein>
<sequence>MRSARTVRSIGGNRLVVIFVVIATLAIVGVRFYLAATGYPQIGGHSNLHIAHALFGGAFMIFALVVGWLFLGPRPRFVAVCIGGIGSGLFLDEVGKFVTKTNDYFYHPSAEIMYLTILVVLVGGNLVQMTRGLSAGEILVNVGTAAAEGAEFGLTSTRRTELLGLLSDARMVGADQAKVIALRQAIEQCPQANQRCADAVLRLIATLPRWLTGPKFAAAAGWLMAVTALQVAVTSLFGLDWRPSELLFAAQGGERMDRISDYVYVVLGAVTCVCSTIALVHWRRSQAPRARVQALRLLAATAIGFTIVGGIVDFAEFGLFALVSIVTGLITIGLIDLRIAGEIREAADGRSPSIE</sequence>
<evidence type="ECO:0000256" key="1">
    <source>
        <dbReference type="SAM" id="Phobius"/>
    </source>
</evidence>
<reference evidence="2 3" key="1">
    <citation type="submission" date="2012-12" db="EMBL/GenBank/DDBJ databases">
        <title>Whole genome shotgun sequence of Gordonia hirsuta NBRC 16056.</title>
        <authorList>
            <person name="Isaki-Nakamura S."/>
            <person name="Hosoyama A."/>
            <person name="Tsuchikane K."/>
            <person name="Katsumata H."/>
            <person name="Baba S."/>
            <person name="Yamazaki S."/>
            <person name="Fujita N."/>
        </authorList>
    </citation>
    <scope>NUCLEOTIDE SEQUENCE [LARGE SCALE GENOMIC DNA]</scope>
    <source>
        <strain evidence="2 3">NBRC 16056</strain>
    </source>
</reference>
<feature type="transmembrane region" description="Helical" evidence="1">
    <location>
        <begin position="262"/>
        <end position="282"/>
    </location>
</feature>
<organism evidence="2 3">
    <name type="scientific">Gordonia hirsuta DSM 44140 = NBRC 16056</name>
    <dbReference type="NCBI Taxonomy" id="1121927"/>
    <lineage>
        <taxon>Bacteria</taxon>
        <taxon>Bacillati</taxon>
        <taxon>Actinomycetota</taxon>
        <taxon>Actinomycetes</taxon>
        <taxon>Mycobacteriales</taxon>
        <taxon>Gordoniaceae</taxon>
        <taxon>Gordonia</taxon>
    </lineage>
</organism>
<evidence type="ECO:0000313" key="2">
    <source>
        <dbReference type="EMBL" id="GAC58876.1"/>
    </source>
</evidence>
<dbReference type="EMBL" id="BANT01000056">
    <property type="protein sequence ID" value="GAC58876.1"/>
    <property type="molecule type" value="Genomic_DNA"/>
</dbReference>
<accession>L7LDP4</accession>
<evidence type="ECO:0000313" key="3">
    <source>
        <dbReference type="Proteomes" id="UP000053405"/>
    </source>
</evidence>
<keyword evidence="1" id="KW-0812">Transmembrane</keyword>
<dbReference type="AlphaFoldDB" id="L7LDP4"/>
<gene>
    <name evidence="2" type="ORF">GOHSU_56_00090</name>
</gene>
<keyword evidence="1" id="KW-0472">Membrane</keyword>
<feature type="transmembrane region" description="Helical" evidence="1">
    <location>
        <begin position="317"/>
        <end position="335"/>
    </location>
</feature>
<proteinExistence type="predicted"/>
<feature type="transmembrane region" description="Helical" evidence="1">
    <location>
        <begin position="294"/>
        <end position="311"/>
    </location>
</feature>
<feature type="transmembrane region" description="Helical" evidence="1">
    <location>
        <begin position="12"/>
        <end position="36"/>
    </location>
</feature>
<name>L7LDP4_9ACTN</name>
<feature type="transmembrane region" description="Helical" evidence="1">
    <location>
        <begin position="216"/>
        <end position="239"/>
    </location>
</feature>
<keyword evidence="1" id="KW-1133">Transmembrane helix</keyword>